<organism evidence="3 4">
    <name type="scientific">Protaetiibacter mangrovi</name>
    <dbReference type="NCBI Taxonomy" id="2970926"/>
    <lineage>
        <taxon>Bacteria</taxon>
        <taxon>Bacillati</taxon>
        <taxon>Actinomycetota</taxon>
        <taxon>Actinomycetes</taxon>
        <taxon>Micrococcales</taxon>
        <taxon>Microbacteriaceae</taxon>
        <taxon>Protaetiibacter</taxon>
    </lineage>
</organism>
<gene>
    <name evidence="3" type="ORF">NUH29_05135</name>
</gene>
<sequence length="215" mass="22731">MTLLDDPIGTAGLVTRELRTGERGGAPTRIAIARREYRADADDLWSALTDPQRIPRWFLPISGDLSVGGRYELTGNASGTVESCDPPRSFAITWEMMGAPSWVTITLTPGGEGTELELVHEAHVPEEFWSVYGPGAVGIGWDGALLGLGLHLDSGDTVDPALATTFPLTEEGRAFHRAAADGWTEAAIAAGEDPDAMRAAGDGAYAFYTTAPEGS</sequence>
<feature type="domain" description="Activator of Hsp90 ATPase homologue 1/2-like C-terminal" evidence="2">
    <location>
        <begin position="39"/>
        <end position="125"/>
    </location>
</feature>
<evidence type="ECO:0000313" key="3">
    <source>
        <dbReference type="EMBL" id="MCS0498933.1"/>
    </source>
</evidence>
<reference evidence="3 4" key="1">
    <citation type="submission" date="2022-08" db="EMBL/GenBank/DDBJ databases">
        <authorList>
            <person name="Li F."/>
        </authorList>
    </citation>
    <scope>NUCLEOTIDE SEQUENCE [LARGE SCALE GENOMIC DNA]</scope>
    <source>
        <strain evidence="3 4">10F1B-8-1</strain>
    </source>
</reference>
<dbReference type="InterPro" id="IPR013538">
    <property type="entry name" value="ASHA1/2-like_C"/>
</dbReference>
<dbReference type="RefSeq" id="WP_258797949.1">
    <property type="nucleotide sequence ID" value="NZ_JANTHX010000005.1"/>
</dbReference>
<accession>A0ABT1ZDZ6</accession>
<dbReference type="SUPFAM" id="SSF55961">
    <property type="entry name" value="Bet v1-like"/>
    <property type="match status" value="1"/>
</dbReference>
<protein>
    <submittedName>
        <fullName evidence="3">SRPBCC domain-containing protein</fullName>
    </submittedName>
</protein>
<name>A0ABT1ZDZ6_9MICO</name>
<keyword evidence="4" id="KW-1185">Reference proteome</keyword>
<dbReference type="EMBL" id="JANTHX010000005">
    <property type="protein sequence ID" value="MCS0498933.1"/>
    <property type="molecule type" value="Genomic_DNA"/>
</dbReference>
<proteinExistence type="inferred from homology"/>
<dbReference type="Gene3D" id="3.30.530.20">
    <property type="match status" value="1"/>
</dbReference>
<comment type="similarity">
    <text evidence="1">Belongs to the AHA1 family.</text>
</comment>
<evidence type="ECO:0000313" key="4">
    <source>
        <dbReference type="Proteomes" id="UP001205337"/>
    </source>
</evidence>
<evidence type="ECO:0000256" key="1">
    <source>
        <dbReference type="ARBA" id="ARBA00006817"/>
    </source>
</evidence>
<evidence type="ECO:0000259" key="2">
    <source>
        <dbReference type="Pfam" id="PF08327"/>
    </source>
</evidence>
<dbReference type="InterPro" id="IPR023393">
    <property type="entry name" value="START-like_dom_sf"/>
</dbReference>
<dbReference type="Pfam" id="PF08327">
    <property type="entry name" value="AHSA1"/>
    <property type="match status" value="1"/>
</dbReference>
<comment type="caution">
    <text evidence="3">The sequence shown here is derived from an EMBL/GenBank/DDBJ whole genome shotgun (WGS) entry which is preliminary data.</text>
</comment>
<dbReference type="Proteomes" id="UP001205337">
    <property type="component" value="Unassembled WGS sequence"/>
</dbReference>